<feature type="compositionally biased region" description="Low complexity" evidence="1">
    <location>
        <begin position="17"/>
        <end position="27"/>
    </location>
</feature>
<proteinExistence type="predicted"/>
<keyword evidence="3" id="KW-1185">Reference proteome</keyword>
<feature type="region of interest" description="Disordered" evidence="1">
    <location>
        <begin position="1"/>
        <end position="35"/>
    </location>
</feature>
<comment type="caution">
    <text evidence="2">The sequence shown here is derived from an EMBL/GenBank/DDBJ whole genome shotgun (WGS) entry which is preliminary data.</text>
</comment>
<sequence length="68" mass="7725">MHLHQLHPQSTARKKVSSNPQSTNPSPTHQPASIWQQAPNRLIYLPQSSRPSKIRFVGVLILHRTLPN</sequence>
<name>A0ABR4CXA2_9HELO</name>
<organism evidence="2 3">
    <name type="scientific">Oculimacula yallundae</name>
    <dbReference type="NCBI Taxonomy" id="86028"/>
    <lineage>
        <taxon>Eukaryota</taxon>
        <taxon>Fungi</taxon>
        <taxon>Dikarya</taxon>
        <taxon>Ascomycota</taxon>
        <taxon>Pezizomycotina</taxon>
        <taxon>Leotiomycetes</taxon>
        <taxon>Helotiales</taxon>
        <taxon>Ploettnerulaceae</taxon>
        <taxon>Oculimacula</taxon>
    </lineage>
</organism>
<evidence type="ECO:0000313" key="2">
    <source>
        <dbReference type="EMBL" id="KAL2074520.1"/>
    </source>
</evidence>
<reference evidence="2 3" key="1">
    <citation type="journal article" date="2024" name="Commun. Biol.">
        <title>Comparative genomic analysis of thermophilic fungi reveals convergent evolutionary adaptations and gene losses.</title>
        <authorList>
            <person name="Steindorff A.S."/>
            <person name="Aguilar-Pontes M.V."/>
            <person name="Robinson A.J."/>
            <person name="Andreopoulos B."/>
            <person name="LaButti K."/>
            <person name="Kuo A."/>
            <person name="Mondo S."/>
            <person name="Riley R."/>
            <person name="Otillar R."/>
            <person name="Haridas S."/>
            <person name="Lipzen A."/>
            <person name="Grimwood J."/>
            <person name="Schmutz J."/>
            <person name="Clum A."/>
            <person name="Reid I.D."/>
            <person name="Moisan M.C."/>
            <person name="Butler G."/>
            <person name="Nguyen T.T.M."/>
            <person name="Dewar K."/>
            <person name="Conant G."/>
            <person name="Drula E."/>
            <person name="Henrissat B."/>
            <person name="Hansel C."/>
            <person name="Singer S."/>
            <person name="Hutchinson M.I."/>
            <person name="de Vries R.P."/>
            <person name="Natvig D.O."/>
            <person name="Powell A.J."/>
            <person name="Tsang A."/>
            <person name="Grigoriev I.V."/>
        </authorList>
    </citation>
    <scope>NUCLEOTIDE SEQUENCE [LARGE SCALE GENOMIC DNA]</scope>
    <source>
        <strain evidence="2 3">CBS 494.80</strain>
    </source>
</reference>
<evidence type="ECO:0000256" key="1">
    <source>
        <dbReference type="SAM" id="MobiDB-lite"/>
    </source>
</evidence>
<gene>
    <name evidence="2" type="ORF">VTL71DRAFT_8298</name>
</gene>
<dbReference type="EMBL" id="JAZHXI010000002">
    <property type="protein sequence ID" value="KAL2074520.1"/>
    <property type="molecule type" value="Genomic_DNA"/>
</dbReference>
<evidence type="ECO:0000313" key="3">
    <source>
        <dbReference type="Proteomes" id="UP001595075"/>
    </source>
</evidence>
<dbReference type="Proteomes" id="UP001595075">
    <property type="component" value="Unassembled WGS sequence"/>
</dbReference>
<accession>A0ABR4CXA2</accession>
<protein>
    <submittedName>
        <fullName evidence="2">Uncharacterized protein</fullName>
    </submittedName>
</protein>